<keyword evidence="3" id="KW-0276">Fatty acid metabolism</keyword>
<evidence type="ECO:0000259" key="4">
    <source>
        <dbReference type="PROSITE" id="PS50075"/>
    </source>
</evidence>
<dbReference type="InterPro" id="IPR003231">
    <property type="entry name" value="ACP"/>
</dbReference>
<keyword evidence="5" id="KW-0614">Plasmid</keyword>
<geneLocation type="plasmid" evidence="5 6">
    <name>pB</name>
</geneLocation>
<gene>
    <name evidence="3" type="primary">acpP</name>
    <name evidence="5" type="ORF">NE863_33370</name>
</gene>
<dbReference type="GO" id="GO:0000035">
    <property type="term" value="F:acyl binding"/>
    <property type="evidence" value="ECO:0007669"/>
    <property type="project" value="TreeGrafter"/>
</dbReference>
<evidence type="ECO:0000256" key="3">
    <source>
        <dbReference type="HAMAP-Rule" id="MF_01217"/>
    </source>
</evidence>
<dbReference type="Pfam" id="PF00550">
    <property type="entry name" value="PP-binding"/>
    <property type="match status" value="1"/>
</dbReference>
<evidence type="ECO:0000313" key="6">
    <source>
        <dbReference type="Proteomes" id="UP001055460"/>
    </source>
</evidence>
<dbReference type="PROSITE" id="PS50075">
    <property type="entry name" value="CARRIER"/>
    <property type="match status" value="1"/>
</dbReference>
<dbReference type="GO" id="GO:0000036">
    <property type="term" value="F:acyl carrier activity"/>
    <property type="evidence" value="ECO:0007669"/>
    <property type="project" value="UniProtKB-UniRule"/>
</dbReference>
<dbReference type="SUPFAM" id="SSF47336">
    <property type="entry name" value="ACP-like"/>
    <property type="match status" value="1"/>
</dbReference>
<dbReference type="GO" id="GO:0009245">
    <property type="term" value="P:lipid A biosynthetic process"/>
    <property type="evidence" value="ECO:0007669"/>
    <property type="project" value="TreeGrafter"/>
</dbReference>
<keyword evidence="3" id="KW-0444">Lipid biosynthesis</keyword>
<comment type="subcellular location">
    <subcellularLocation>
        <location evidence="3">Cytoplasm</location>
    </subcellularLocation>
</comment>
<keyword evidence="1 3" id="KW-0596">Phosphopantetheine</keyword>
<feature type="domain" description="Carrier" evidence="4">
    <location>
        <begin position="6"/>
        <end position="81"/>
    </location>
</feature>
<dbReference type="GO" id="GO:0005829">
    <property type="term" value="C:cytosol"/>
    <property type="evidence" value="ECO:0007669"/>
    <property type="project" value="TreeGrafter"/>
</dbReference>
<dbReference type="HAMAP" id="MF_01217">
    <property type="entry name" value="Acyl_carrier"/>
    <property type="match status" value="1"/>
</dbReference>
<organism evidence="5 6">
    <name type="scientific">Ensifer adhaerens</name>
    <name type="common">Sinorhizobium morelense</name>
    <dbReference type="NCBI Taxonomy" id="106592"/>
    <lineage>
        <taxon>Bacteria</taxon>
        <taxon>Pseudomonadati</taxon>
        <taxon>Pseudomonadota</taxon>
        <taxon>Alphaproteobacteria</taxon>
        <taxon>Hyphomicrobiales</taxon>
        <taxon>Rhizobiaceae</taxon>
        <taxon>Sinorhizobium/Ensifer group</taxon>
        <taxon>Ensifer</taxon>
    </lineage>
</organism>
<dbReference type="InterPro" id="IPR009081">
    <property type="entry name" value="PP-bd_ACP"/>
</dbReference>
<dbReference type="GO" id="GO:0016020">
    <property type="term" value="C:membrane"/>
    <property type="evidence" value="ECO:0007669"/>
    <property type="project" value="GOC"/>
</dbReference>
<name>A0A9Q9DDV1_ENSAD</name>
<dbReference type="PANTHER" id="PTHR20863:SF76">
    <property type="entry name" value="CARRIER DOMAIN-CONTAINING PROTEIN"/>
    <property type="match status" value="1"/>
</dbReference>
<dbReference type="EMBL" id="CP098809">
    <property type="protein sequence ID" value="USJ27352.1"/>
    <property type="molecule type" value="Genomic_DNA"/>
</dbReference>
<comment type="similarity">
    <text evidence="3">Belongs to the acyl carrier protein (ACP) family.</text>
</comment>
<keyword evidence="2 3" id="KW-0597">Phosphoprotein</keyword>
<evidence type="ECO:0000256" key="2">
    <source>
        <dbReference type="ARBA" id="ARBA00022553"/>
    </source>
</evidence>
<comment type="PTM">
    <text evidence="3">4'-phosphopantetheine is transferred from CoA to a specific serine of apo-ACP by AcpS. This modification is essential for activity because fatty acids are bound in thioester linkage to the sulfhydryl of the prosthetic group.</text>
</comment>
<dbReference type="Proteomes" id="UP001055460">
    <property type="component" value="Plasmid pB"/>
</dbReference>
<reference evidence="5" key="1">
    <citation type="submission" date="2022-06" db="EMBL/GenBank/DDBJ databases">
        <title>Physiological and biochemical characterization and genomic elucidation of a strain of the genus Ensifer adhaerens M8 that combines arsenic oxidation and chromium reduction.</title>
        <authorList>
            <person name="Li X."/>
            <person name="Yu c."/>
        </authorList>
    </citation>
    <scope>NUCLEOTIDE SEQUENCE</scope>
    <source>
        <strain evidence="5">M8</strain>
        <plasmid evidence="5">pB</plasmid>
    </source>
</reference>
<protein>
    <recommendedName>
        <fullName evidence="3">Acyl carrier protein</fullName>
        <shortName evidence="3">ACP</shortName>
    </recommendedName>
</protein>
<evidence type="ECO:0000256" key="1">
    <source>
        <dbReference type="ARBA" id="ARBA00022450"/>
    </source>
</evidence>
<dbReference type="Gene3D" id="1.10.1200.10">
    <property type="entry name" value="ACP-like"/>
    <property type="match status" value="1"/>
</dbReference>
<sequence length="86" mass="9246">METTATGVSDRVKAIIAELLDVKVETITDEASFAGDLEASSLEIAQLATTIEDEFGVYISDASLERLVTVRDAIDFVIFLGAAKQH</sequence>
<dbReference type="PANTHER" id="PTHR20863">
    <property type="entry name" value="ACYL CARRIER PROTEIN"/>
    <property type="match status" value="1"/>
</dbReference>
<keyword evidence="3" id="KW-0963">Cytoplasm</keyword>
<keyword evidence="3" id="KW-0443">Lipid metabolism</keyword>
<accession>A0A9Q9DDV1</accession>
<proteinExistence type="inferred from homology"/>
<dbReference type="NCBIfam" id="NF002148">
    <property type="entry name" value="PRK00982.1-2"/>
    <property type="match status" value="1"/>
</dbReference>
<dbReference type="InterPro" id="IPR036736">
    <property type="entry name" value="ACP-like_sf"/>
</dbReference>
<dbReference type="RefSeq" id="WP_252161023.1">
    <property type="nucleotide sequence ID" value="NZ_CP098809.1"/>
</dbReference>
<keyword evidence="3" id="KW-0275">Fatty acid biosynthesis</keyword>
<feature type="modified residue" description="O-(pantetheine 4'-phosphoryl)serine" evidence="3">
    <location>
        <position position="41"/>
    </location>
</feature>
<evidence type="ECO:0000313" key="5">
    <source>
        <dbReference type="EMBL" id="USJ27352.1"/>
    </source>
</evidence>
<comment type="function">
    <text evidence="3">Carrier of the growing fatty acid chain in fatty acid biosynthesis.</text>
</comment>
<dbReference type="AlphaFoldDB" id="A0A9Q9DDV1"/>
<comment type="pathway">
    <text evidence="3">Lipid metabolism; fatty acid biosynthesis.</text>
</comment>